<sequence length="336" mass="37549">MLSILSPARAVEATDGAAVDLERAPVPERPIWAGWEELPPLASVEDVTFQPPDALSLLRKTLLGEGGDTDLSDSPDSALIERDSAPIPLLPNVHTVVLRVHAAELAAFEDVAIADALHILWSRCSKIRELHLLLWGDIELPSGVFGSIGWPRKGRIRYEQLMNLVDRSYVLMEDLYHHLCSAVEELELKDLEVLQLYNVEAVLERFVKMDDGRRWLTGETTESLLKGVEKAFRWEPDDSSVDETSEEEVPAVVSFHPAVAFFDAFGSYGVEKEDAWYRSSVIEPSAKLSALRQQLADRTKQIADQFIGLNEKEIEEILEDLSGLGLDVVRGRGRRE</sequence>
<accession>A0A1E3JAN4</accession>
<name>A0A1E3JAN4_9TREE</name>
<dbReference type="AlphaFoldDB" id="A0A1E3JAN4"/>
<gene>
    <name evidence="1" type="ORF">I350_07542</name>
</gene>
<proteinExistence type="predicted"/>
<organism evidence="1 2">
    <name type="scientific">Cryptococcus amylolentus CBS 6273</name>
    <dbReference type="NCBI Taxonomy" id="1296118"/>
    <lineage>
        <taxon>Eukaryota</taxon>
        <taxon>Fungi</taxon>
        <taxon>Dikarya</taxon>
        <taxon>Basidiomycota</taxon>
        <taxon>Agaricomycotina</taxon>
        <taxon>Tremellomycetes</taxon>
        <taxon>Tremellales</taxon>
        <taxon>Cryptococcaceae</taxon>
        <taxon>Cryptococcus</taxon>
    </lineage>
</organism>
<comment type="caution">
    <text evidence="1">The sequence shown here is derived from an EMBL/GenBank/DDBJ whole genome shotgun (WGS) entry which is preliminary data.</text>
</comment>
<dbReference type="Proteomes" id="UP000095149">
    <property type="component" value="Unassembled WGS sequence"/>
</dbReference>
<evidence type="ECO:0000313" key="1">
    <source>
        <dbReference type="EMBL" id="ODN97907.1"/>
    </source>
</evidence>
<dbReference type="EMBL" id="MEKH01000013">
    <property type="protein sequence ID" value="ODN97907.1"/>
    <property type="molecule type" value="Genomic_DNA"/>
</dbReference>
<protein>
    <submittedName>
        <fullName evidence="1">Uncharacterized protein</fullName>
    </submittedName>
</protein>
<evidence type="ECO:0000313" key="2">
    <source>
        <dbReference type="Proteomes" id="UP000095149"/>
    </source>
</evidence>
<reference evidence="1 2" key="1">
    <citation type="submission" date="2016-06" db="EMBL/GenBank/DDBJ databases">
        <title>Evolution of pathogenesis and genome organization in the Tremellales.</title>
        <authorList>
            <person name="Cuomo C."/>
            <person name="Litvintseva A."/>
            <person name="Heitman J."/>
            <person name="Chen Y."/>
            <person name="Sun S."/>
            <person name="Springer D."/>
            <person name="Dromer F."/>
            <person name="Young S."/>
            <person name="Zeng Q."/>
            <person name="Chapman S."/>
            <person name="Gujja S."/>
            <person name="Saif S."/>
            <person name="Birren B."/>
        </authorList>
    </citation>
    <scope>NUCLEOTIDE SEQUENCE [LARGE SCALE GENOMIC DNA]</scope>
    <source>
        <strain evidence="1 2">CBS 6273</strain>
    </source>
</reference>